<evidence type="ECO:0000313" key="3">
    <source>
        <dbReference type="Proteomes" id="UP000821853"/>
    </source>
</evidence>
<protein>
    <submittedName>
        <fullName evidence="2">Uncharacterized protein</fullName>
    </submittedName>
</protein>
<dbReference type="Proteomes" id="UP000821853">
    <property type="component" value="Chromosome 10"/>
</dbReference>
<evidence type="ECO:0000313" key="2">
    <source>
        <dbReference type="EMBL" id="KAH9364098.1"/>
    </source>
</evidence>
<evidence type="ECO:0000256" key="1">
    <source>
        <dbReference type="SAM" id="MobiDB-lite"/>
    </source>
</evidence>
<keyword evidence="3" id="KW-1185">Reference proteome</keyword>
<organism evidence="2 3">
    <name type="scientific">Haemaphysalis longicornis</name>
    <name type="common">Bush tick</name>
    <dbReference type="NCBI Taxonomy" id="44386"/>
    <lineage>
        <taxon>Eukaryota</taxon>
        <taxon>Metazoa</taxon>
        <taxon>Ecdysozoa</taxon>
        <taxon>Arthropoda</taxon>
        <taxon>Chelicerata</taxon>
        <taxon>Arachnida</taxon>
        <taxon>Acari</taxon>
        <taxon>Parasitiformes</taxon>
        <taxon>Ixodida</taxon>
        <taxon>Ixodoidea</taxon>
        <taxon>Ixodidae</taxon>
        <taxon>Haemaphysalinae</taxon>
        <taxon>Haemaphysalis</taxon>
    </lineage>
</organism>
<gene>
    <name evidence="2" type="ORF">HPB48_006779</name>
</gene>
<feature type="compositionally biased region" description="Basic and acidic residues" evidence="1">
    <location>
        <begin position="74"/>
        <end position="99"/>
    </location>
</feature>
<dbReference type="VEuPathDB" id="VectorBase:HLOH_059874"/>
<sequence length="129" mass="14568">MRGRRAFKRALSVGSASAHALRQRETCLRAHTDKQNRAWNDRRIERPRERREHTRATVEREERMASPAAAAAAAERRRDGRRKKCEDKGTGREVARRDGTQAAATAAAEKHRWREGIAVEASDGRGEAV</sequence>
<comment type="caution">
    <text evidence="2">The sequence shown here is derived from an EMBL/GenBank/DDBJ whole genome shotgun (WGS) entry which is preliminary data.</text>
</comment>
<reference evidence="2 3" key="1">
    <citation type="journal article" date="2020" name="Cell">
        <title>Large-Scale Comparative Analyses of Tick Genomes Elucidate Their Genetic Diversity and Vector Capacities.</title>
        <authorList>
            <consortium name="Tick Genome and Microbiome Consortium (TIGMIC)"/>
            <person name="Jia N."/>
            <person name="Wang J."/>
            <person name="Shi W."/>
            <person name="Du L."/>
            <person name="Sun Y."/>
            <person name="Zhan W."/>
            <person name="Jiang J.F."/>
            <person name="Wang Q."/>
            <person name="Zhang B."/>
            <person name="Ji P."/>
            <person name="Bell-Sakyi L."/>
            <person name="Cui X.M."/>
            <person name="Yuan T.T."/>
            <person name="Jiang B.G."/>
            <person name="Yang W.F."/>
            <person name="Lam T.T."/>
            <person name="Chang Q.C."/>
            <person name="Ding S.J."/>
            <person name="Wang X.J."/>
            <person name="Zhu J.G."/>
            <person name="Ruan X.D."/>
            <person name="Zhao L."/>
            <person name="Wei J.T."/>
            <person name="Ye R.Z."/>
            <person name="Que T.C."/>
            <person name="Du C.H."/>
            <person name="Zhou Y.H."/>
            <person name="Cheng J.X."/>
            <person name="Dai P.F."/>
            <person name="Guo W.B."/>
            <person name="Han X.H."/>
            <person name="Huang E.J."/>
            <person name="Li L.F."/>
            <person name="Wei W."/>
            <person name="Gao Y.C."/>
            <person name="Liu J.Z."/>
            <person name="Shao H.Z."/>
            <person name="Wang X."/>
            <person name="Wang C.C."/>
            <person name="Yang T.C."/>
            <person name="Huo Q.B."/>
            <person name="Li W."/>
            <person name="Chen H.Y."/>
            <person name="Chen S.E."/>
            <person name="Zhou L.G."/>
            <person name="Ni X.B."/>
            <person name="Tian J.H."/>
            <person name="Sheng Y."/>
            <person name="Liu T."/>
            <person name="Pan Y.S."/>
            <person name="Xia L.Y."/>
            <person name="Li J."/>
            <person name="Zhao F."/>
            <person name="Cao W.C."/>
        </authorList>
    </citation>
    <scope>NUCLEOTIDE SEQUENCE [LARGE SCALE GENOMIC DNA]</scope>
    <source>
        <strain evidence="2">HaeL-2018</strain>
    </source>
</reference>
<feature type="compositionally biased region" description="Basic and acidic residues" evidence="1">
    <location>
        <begin position="108"/>
        <end position="129"/>
    </location>
</feature>
<feature type="compositionally biased region" description="Basic and acidic residues" evidence="1">
    <location>
        <begin position="22"/>
        <end position="64"/>
    </location>
</feature>
<dbReference type="EMBL" id="JABSTR010000002">
    <property type="protein sequence ID" value="KAH9364098.1"/>
    <property type="molecule type" value="Genomic_DNA"/>
</dbReference>
<feature type="region of interest" description="Disordered" evidence="1">
    <location>
        <begin position="1"/>
        <end position="129"/>
    </location>
</feature>
<name>A0A9J6FLV2_HAELO</name>
<proteinExistence type="predicted"/>
<dbReference type="AlphaFoldDB" id="A0A9J6FLV2"/>
<accession>A0A9J6FLV2</accession>